<dbReference type="GO" id="GO:0005737">
    <property type="term" value="C:cytoplasm"/>
    <property type="evidence" value="ECO:0007669"/>
    <property type="project" value="TreeGrafter"/>
</dbReference>
<name>A0A1F5N8B2_9BACT</name>
<dbReference type="InterPro" id="IPR002773">
    <property type="entry name" value="Deoxyhypusine_synthase"/>
</dbReference>
<evidence type="ECO:0008006" key="5">
    <source>
        <dbReference type="Google" id="ProtNLM"/>
    </source>
</evidence>
<dbReference type="AlphaFoldDB" id="A0A1F5N8B2"/>
<dbReference type="SUPFAM" id="SSF52467">
    <property type="entry name" value="DHS-like NAD/FAD-binding domain"/>
    <property type="match status" value="1"/>
</dbReference>
<evidence type="ECO:0000313" key="4">
    <source>
        <dbReference type="Proteomes" id="UP000177610"/>
    </source>
</evidence>
<keyword evidence="2" id="KW-0520">NAD</keyword>
<evidence type="ECO:0000256" key="1">
    <source>
        <dbReference type="ARBA" id="ARBA00009892"/>
    </source>
</evidence>
<dbReference type="Pfam" id="PF01916">
    <property type="entry name" value="DS"/>
    <property type="match status" value="1"/>
</dbReference>
<dbReference type="Gene3D" id="3.40.910.10">
    <property type="entry name" value="Deoxyhypusine synthase"/>
    <property type="match status" value="1"/>
</dbReference>
<reference evidence="3 4" key="1">
    <citation type="journal article" date="2016" name="Nat. Commun.">
        <title>Thousands of microbial genomes shed light on interconnected biogeochemical processes in an aquifer system.</title>
        <authorList>
            <person name="Anantharaman K."/>
            <person name="Brown C.T."/>
            <person name="Hug L.A."/>
            <person name="Sharon I."/>
            <person name="Castelle C.J."/>
            <person name="Probst A.J."/>
            <person name="Thomas B.C."/>
            <person name="Singh A."/>
            <person name="Wilkins M.J."/>
            <person name="Karaoz U."/>
            <person name="Brodie E.L."/>
            <person name="Williams K.H."/>
            <person name="Hubbard S.S."/>
            <person name="Banfield J.F."/>
        </authorList>
    </citation>
    <scope>NUCLEOTIDE SEQUENCE [LARGE SCALE GENOMIC DNA]</scope>
</reference>
<proteinExistence type="inferred from homology"/>
<dbReference type="PANTHER" id="PTHR11703:SF0">
    <property type="entry name" value="DEOXYHYPUSINE SYNTHASE"/>
    <property type="match status" value="1"/>
</dbReference>
<organism evidence="3 4">
    <name type="scientific">Candidatus Doudnabacteria bacterium RIFCSPHIGHO2_01_FULL_41_86</name>
    <dbReference type="NCBI Taxonomy" id="1817821"/>
    <lineage>
        <taxon>Bacteria</taxon>
        <taxon>Candidatus Doudnaibacteriota</taxon>
    </lineage>
</organism>
<dbReference type="STRING" id="1817821.A2717_04170"/>
<dbReference type="InterPro" id="IPR036982">
    <property type="entry name" value="Deoxyhypusine_synthase_sf"/>
</dbReference>
<accession>A0A1F5N8B2</accession>
<comment type="caution">
    <text evidence="3">The sequence shown here is derived from an EMBL/GenBank/DDBJ whole genome shotgun (WGS) entry which is preliminary data.</text>
</comment>
<protein>
    <recommendedName>
        <fullName evidence="5">Deoxyhypusine synthase</fullName>
    </recommendedName>
</protein>
<evidence type="ECO:0000256" key="2">
    <source>
        <dbReference type="ARBA" id="ARBA00023027"/>
    </source>
</evidence>
<dbReference type="EMBL" id="MFEH01000005">
    <property type="protein sequence ID" value="OGE73823.1"/>
    <property type="molecule type" value="Genomic_DNA"/>
</dbReference>
<evidence type="ECO:0000313" key="3">
    <source>
        <dbReference type="EMBL" id="OGE73823.1"/>
    </source>
</evidence>
<dbReference type="Proteomes" id="UP000177610">
    <property type="component" value="Unassembled WGS sequence"/>
</dbReference>
<dbReference type="GO" id="GO:0034038">
    <property type="term" value="F:deoxyhypusine synthase activity"/>
    <property type="evidence" value="ECO:0007669"/>
    <property type="project" value="TreeGrafter"/>
</dbReference>
<dbReference type="PANTHER" id="PTHR11703">
    <property type="entry name" value="DEOXYHYPUSINE SYNTHASE"/>
    <property type="match status" value="1"/>
</dbReference>
<dbReference type="InterPro" id="IPR029035">
    <property type="entry name" value="DHS-like_NAD/FAD-binding_dom"/>
</dbReference>
<sequence length="342" mass="38708">MTPVSNFLVHNKRHCNGGKTIDAGLWLRQHCDDGGKIFLTMSGAGSSFQMGIMISEMIRAGLITGISVTGANLEESLYRLLAHSNYAYIPDYTELTRAQEKELDDAGLRRITDTFLPEDESVRVILPLLEAEWRAAQKKGESLLWHEFFFRVLKRRDVVNDPGANPDDCWLLTAMRNNVEVFVPGWEDSTMGNIFTYYCYRGDHPFLKQYRQDEPISMGVVQHGAGYMHRLAEWYMDNAEQTPLAFLQLGGGIAADFPICVVPHLKKDYLFEESLGEQERLIQPWAGFVEIHSSPMSFGSYSGAGFKEKITWGKFAENAFGVQIFGDFTEHFPDIAALVLRK</sequence>
<gene>
    <name evidence="3" type="ORF">A2717_04170</name>
</gene>
<comment type="similarity">
    <text evidence="1">Belongs to the deoxyhypusine synthase family.</text>
</comment>